<feature type="compositionally biased region" description="Basic and acidic residues" evidence="1">
    <location>
        <begin position="49"/>
        <end position="66"/>
    </location>
</feature>
<keyword evidence="3" id="KW-1185">Reference proteome</keyword>
<sequence>MAGDGLQRASTTVTPEQPPPMSRTSTAGDSVFASTGHSTPHSLSSALTKESDADSDRADGGELGLERSIREKQLMLEEARAARREIERRLGELERLREEVGRKVELAGIARKVFGELAADEASGEPSGGISPSEIALYWDSLASDIEGLDLRVKEQLGVGDGEEAPSEGGAAGAGESEGPAGANGTASGTELRSAREVDGTEEEGEEEEEEEERKTPPAMHRAETA</sequence>
<feature type="compositionally biased region" description="Low complexity" evidence="1">
    <location>
        <begin position="174"/>
        <end position="183"/>
    </location>
</feature>
<evidence type="ECO:0000313" key="3">
    <source>
        <dbReference type="Proteomes" id="UP000076842"/>
    </source>
</evidence>
<feature type="compositionally biased region" description="Polar residues" evidence="1">
    <location>
        <begin position="22"/>
        <end position="48"/>
    </location>
</feature>
<protein>
    <submittedName>
        <fullName evidence="2">Uncharacterized protein</fullName>
    </submittedName>
</protein>
<feature type="compositionally biased region" description="Acidic residues" evidence="1">
    <location>
        <begin position="200"/>
        <end position="212"/>
    </location>
</feature>
<feature type="region of interest" description="Disordered" evidence="1">
    <location>
        <begin position="155"/>
        <end position="226"/>
    </location>
</feature>
<feature type="region of interest" description="Disordered" evidence="1">
    <location>
        <begin position="1"/>
        <end position="66"/>
    </location>
</feature>
<dbReference type="EMBL" id="KV423998">
    <property type="protein sequence ID" value="KZT55240.1"/>
    <property type="molecule type" value="Genomic_DNA"/>
</dbReference>
<dbReference type="AlphaFoldDB" id="A0A165ENV2"/>
<feature type="compositionally biased region" description="Basic and acidic residues" evidence="1">
    <location>
        <begin position="213"/>
        <end position="226"/>
    </location>
</feature>
<reference evidence="2 3" key="1">
    <citation type="journal article" date="2016" name="Mol. Biol. Evol.">
        <title>Comparative Genomics of Early-Diverging Mushroom-Forming Fungi Provides Insights into the Origins of Lignocellulose Decay Capabilities.</title>
        <authorList>
            <person name="Nagy L.G."/>
            <person name="Riley R."/>
            <person name="Tritt A."/>
            <person name="Adam C."/>
            <person name="Daum C."/>
            <person name="Floudas D."/>
            <person name="Sun H."/>
            <person name="Yadav J.S."/>
            <person name="Pangilinan J."/>
            <person name="Larsson K.H."/>
            <person name="Matsuura K."/>
            <person name="Barry K."/>
            <person name="Labutti K."/>
            <person name="Kuo R."/>
            <person name="Ohm R.A."/>
            <person name="Bhattacharya S.S."/>
            <person name="Shirouzu T."/>
            <person name="Yoshinaga Y."/>
            <person name="Martin F.M."/>
            <person name="Grigoriev I.V."/>
            <person name="Hibbett D.S."/>
        </authorList>
    </citation>
    <scope>NUCLEOTIDE SEQUENCE [LARGE SCALE GENOMIC DNA]</scope>
    <source>
        <strain evidence="2 3">HHB12733</strain>
    </source>
</reference>
<organism evidence="2 3">
    <name type="scientific">Calocera cornea HHB12733</name>
    <dbReference type="NCBI Taxonomy" id="1353952"/>
    <lineage>
        <taxon>Eukaryota</taxon>
        <taxon>Fungi</taxon>
        <taxon>Dikarya</taxon>
        <taxon>Basidiomycota</taxon>
        <taxon>Agaricomycotina</taxon>
        <taxon>Dacrymycetes</taxon>
        <taxon>Dacrymycetales</taxon>
        <taxon>Dacrymycetaceae</taxon>
        <taxon>Calocera</taxon>
    </lineage>
</organism>
<dbReference type="Proteomes" id="UP000076842">
    <property type="component" value="Unassembled WGS sequence"/>
</dbReference>
<evidence type="ECO:0000313" key="2">
    <source>
        <dbReference type="EMBL" id="KZT55240.1"/>
    </source>
</evidence>
<name>A0A165ENV2_9BASI</name>
<evidence type="ECO:0000256" key="1">
    <source>
        <dbReference type="SAM" id="MobiDB-lite"/>
    </source>
</evidence>
<dbReference type="InParanoid" id="A0A165ENV2"/>
<dbReference type="OrthoDB" id="10573147at2759"/>
<accession>A0A165ENV2</accession>
<proteinExistence type="predicted"/>
<gene>
    <name evidence="2" type="ORF">CALCODRAFT_498832</name>
</gene>